<keyword evidence="2" id="KW-1185">Reference proteome</keyword>
<dbReference type="Proteomes" id="UP000257109">
    <property type="component" value="Unassembled WGS sequence"/>
</dbReference>
<sequence>MKKWSNVWKKLHDAMKYSKQPSFGDFHPFSIAIKEEPITLHSLASKVEQFTRVQDLDQHLKTFRA</sequence>
<protein>
    <submittedName>
        <fullName evidence="1">Uncharacterized protein</fullName>
    </submittedName>
</protein>
<organism evidence="1 2">
    <name type="scientific">Mucuna pruriens</name>
    <name type="common">Velvet bean</name>
    <name type="synonym">Dolichos pruriens</name>
    <dbReference type="NCBI Taxonomy" id="157652"/>
    <lineage>
        <taxon>Eukaryota</taxon>
        <taxon>Viridiplantae</taxon>
        <taxon>Streptophyta</taxon>
        <taxon>Embryophyta</taxon>
        <taxon>Tracheophyta</taxon>
        <taxon>Spermatophyta</taxon>
        <taxon>Magnoliopsida</taxon>
        <taxon>eudicotyledons</taxon>
        <taxon>Gunneridae</taxon>
        <taxon>Pentapetalae</taxon>
        <taxon>rosids</taxon>
        <taxon>fabids</taxon>
        <taxon>Fabales</taxon>
        <taxon>Fabaceae</taxon>
        <taxon>Papilionoideae</taxon>
        <taxon>50 kb inversion clade</taxon>
        <taxon>NPAAA clade</taxon>
        <taxon>indigoferoid/millettioid clade</taxon>
        <taxon>Phaseoleae</taxon>
        <taxon>Mucuna</taxon>
    </lineage>
</organism>
<reference evidence="1" key="1">
    <citation type="submission" date="2018-05" db="EMBL/GenBank/DDBJ databases">
        <title>Draft genome of Mucuna pruriens seed.</title>
        <authorList>
            <person name="Nnadi N.E."/>
            <person name="Vos R."/>
            <person name="Hasami M.H."/>
            <person name="Devisetty U.K."/>
            <person name="Aguiy J.C."/>
        </authorList>
    </citation>
    <scope>NUCLEOTIDE SEQUENCE [LARGE SCALE GENOMIC DNA]</scope>
    <source>
        <strain evidence="1">JCA_2017</strain>
    </source>
</reference>
<evidence type="ECO:0000313" key="2">
    <source>
        <dbReference type="Proteomes" id="UP000257109"/>
    </source>
</evidence>
<proteinExistence type="predicted"/>
<evidence type="ECO:0000313" key="1">
    <source>
        <dbReference type="EMBL" id="RDX84028.1"/>
    </source>
</evidence>
<dbReference type="EMBL" id="QJKJ01007173">
    <property type="protein sequence ID" value="RDX84028.1"/>
    <property type="molecule type" value="Genomic_DNA"/>
</dbReference>
<gene>
    <name evidence="1" type="ORF">CR513_34991</name>
</gene>
<name>A0A371G0G2_MUCPR</name>
<accession>A0A371G0G2</accession>
<feature type="non-terminal residue" evidence="1">
    <location>
        <position position="1"/>
    </location>
</feature>
<dbReference type="AlphaFoldDB" id="A0A371G0G2"/>
<comment type="caution">
    <text evidence="1">The sequence shown here is derived from an EMBL/GenBank/DDBJ whole genome shotgun (WGS) entry which is preliminary data.</text>
</comment>